<gene>
    <name evidence="2" type="ORF">EYF80_010288</name>
</gene>
<comment type="caution">
    <text evidence="2">The sequence shown here is derived from an EMBL/GenBank/DDBJ whole genome shotgun (WGS) entry which is preliminary data.</text>
</comment>
<evidence type="ECO:0000313" key="3">
    <source>
        <dbReference type="Proteomes" id="UP000314294"/>
    </source>
</evidence>
<dbReference type="EMBL" id="SRLO01000064">
    <property type="protein sequence ID" value="TNN79474.1"/>
    <property type="molecule type" value="Genomic_DNA"/>
</dbReference>
<proteinExistence type="predicted"/>
<name>A0A4Z2IPR9_9TELE</name>
<keyword evidence="3" id="KW-1185">Reference proteome</keyword>
<evidence type="ECO:0000313" key="2">
    <source>
        <dbReference type="EMBL" id="TNN79474.1"/>
    </source>
</evidence>
<accession>A0A4Z2IPR9</accession>
<organism evidence="2 3">
    <name type="scientific">Liparis tanakae</name>
    <name type="common">Tanaka's snailfish</name>
    <dbReference type="NCBI Taxonomy" id="230148"/>
    <lineage>
        <taxon>Eukaryota</taxon>
        <taxon>Metazoa</taxon>
        <taxon>Chordata</taxon>
        <taxon>Craniata</taxon>
        <taxon>Vertebrata</taxon>
        <taxon>Euteleostomi</taxon>
        <taxon>Actinopterygii</taxon>
        <taxon>Neopterygii</taxon>
        <taxon>Teleostei</taxon>
        <taxon>Neoteleostei</taxon>
        <taxon>Acanthomorphata</taxon>
        <taxon>Eupercaria</taxon>
        <taxon>Perciformes</taxon>
        <taxon>Cottioidei</taxon>
        <taxon>Cottales</taxon>
        <taxon>Liparidae</taxon>
        <taxon>Liparis</taxon>
    </lineage>
</organism>
<reference evidence="2 3" key="1">
    <citation type="submission" date="2019-03" db="EMBL/GenBank/DDBJ databases">
        <title>First draft genome of Liparis tanakae, snailfish: a comprehensive survey of snailfish specific genes.</title>
        <authorList>
            <person name="Kim W."/>
            <person name="Song I."/>
            <person name="Jeong J.-H."/>
            <person name="Kim D."/>
            <person name="Kim S."/>
            <person name="Ryu S."/>
            <person name="Song J.Y."/>
            <person name="Lee S.K."/>
        </authorList>
    </citation>
    <scope>NUCLEOTIDE SEQUENCE [LARGE SCALE GENOMIC DNA]</scope>
    <source>
        <tissue evidence="2">Muscle</tissue>
    </source>
</reference>
<evidence type="ECO:0000256" key="1">
    <source>
        <dbReference type="SAM" id="MobiDB-lite"/>
    </source>
</evidence>
<dbReference type="AlphaFoldDB" id="A0A4Z2IPR9"/>
<sequence>MSTWLQFKGPTSLLTGVMRWSERLEEEHRPMTLEAGGPIIRLHGKQSGGMDAQNNDEEEAEEGNAGSLKGMQPADPHPWSLPISSPFGFSRSN</sequence>
<protein>
    <submittedName>
        <fullName evidence="2">Uncharacterized protein</fullName>
    </submittedName>
</protein>
<dbReference type="Proteomes" id="UP000314294">
    <property type="component" value="Unassembled WGS sequence"/>
</dbReference>
<feature type="region of interest" description="Disordered" evidence="1">
    <location>
        <begin position="43"/>
        <end position="93"/>
    </location>
</feature>